<proteinExistence type="predicted"/>
<keyword evidence="1" id="KW-0812">Transmembrane</keyword>
<feature type="transmembrane region" description="Helical" evidence="1">
    <location>
        <begin position="122"/>
        <end position="141"/>
    </location>
</feature>
<dbReference type="InterPro" id="IPR029787">
    <property type="entry name" value="Nucleotide_cyclase"/>
</dbReference>
<dbReference type="Gene3D" id="3.30.70.1230">
    <property type="entry name" value="Nucleotide cyclase"/>
    <property type="match status" value="1"/>
</dbReference>
<keyword evidence="1" id="KW-0472">Membrane</keyword>
<evidence type="ECO:0000256" key="1">
    <source>
        <dbReference type="SAM" id="Phobius"/>
    </source>
</evidence>
<evidence type="ECO:0000259" key="2">
    <source>
        <dbReference type="PROSITE" id="PS50125"/>
    </source>
</evidence>
<feature type="transmembrane region" description="Helical" evidence="1">
    <location>
        <begin position="17"/>
        <end position="38"/>
    </location>
</feature>
<organism evidence="3 4">
    <name type="scientific">Ferrovibrio xuzhouensis</name>
    <dbReference type="NCBI Taxonomy" id="1576914"/>
    <lineage>
        <taxon>Bacteria</taxon>
        <taxon>Pseudomonadati</taxon>
        <taxon>Pseudomonadota</taxon>
        <taxon>Alphaproteobacteria</taxon>
        <taxon>Rhodospirillales</taxon>
        <taxon>Rhodospirillaceae</taxon>
        <taxon>Ferrovibrio</taxon>
    </lineage>
</organism>
<keyword evidence="1" id="KW-1133">Transmembrane helix</keyword>
<dbReference type="PROSITE" id="PS50125">
    <property type="entry name" value="GUANYLATE_CYCLASE_2"/>
    <property type="match status" value="1"/>
</dbReference>
<protein>
    <submittedName>
        <fullName evidence="3">Adenylate/guanylate cyclase domain-containing protein</fullName>
    </submittedName>
</protein>
<feature type="transmembrane region" description="Helical" evidence="1">
    <location>
        <begin position="84"/>
        <end position="102"/>
    </location>
</feature>
<comment type="caution">
    <text evidence="3">The sequence shown here is derived from an EMBL/GenBank/DDBJ whole genome shotgun (WGS) entry which is preliminary data.</text>
</comment>
<dbReference type="PANTHER" id="PTHR43081">
    <property type="entry name" value="ADENYLATE CYCLASE, TERMINAL-DIFFERENTIATION SPECIFIC-RELATED"/>
    <property type="match status" value="1"/>
</dbReference>
<dbReference type="SUPFAM" id="SSF55073">
    <property type="entry name" value="Nucleotide cyclase"/>
    <property type="match status" value="1"/>
</dbReference>
<feature type="transmembrane region" description="Helical" evidence="1">
    <location>
        <begin position="50"/>
        <end position="72"/>
    </location>
</feature>
<dbReference type="InterPro" id="IPR001054">
    <property type="entry name" value="A/G_cyclase"/>
</dbReference>
<dbReference type="CDD" id="cd07302">
    <property type="entry name" value="CHD"/>
    <property type="match status" value="1"/>
</dbReference>
<reference evidence="4" key="1">
    <citation type="journal article" date="2019" name="Int. J. Syst. Evol. Microbiol.">
        <title>The Global Catalogue of Microorganisms (GCM) 10K type strain sequencing project: providing services to taxonomists for standard genome sequencing and annotation.</title>
        <authorList>
            <consortium name="The Broad Institute Genomics Platform"/>
            <consortium name="The Broad Institute Genome Sequencing Center for Infectious Disease"/>
            <person name="Wu L."/>
            <person name="Ma J."/>
        </authorList>
    </citation>
    <scope>NUCLEOTIDE SEQUENCE [LARGE SCALE GENOMIC DNA]</scope>
    <source>
        <strain evidence="4">KCTC 42182</strain>
    </source>
</reference>
<dbReference type="EMBL" id="JBHRYJ010000004">
    <property type="protein sequence ID" value="MFC3677196.1"/>
    <property type="molecule type" value="Genomic_DNA"/>
</dbReference>
<dbReference type="InterPro" id="IPR050697">
    <property type="entry name" value="Adenylyl/Guanylyl_Cyclase_3/4"/>
</dbReference>
<dbReference type="Proteomes" id="UP001595711">
    <property type="component" value="Unassembled WGS sequence"/>
</dbReference>
<evidence type="ECO:0000313" key="3">
    <source>
        <dbReference type="EMBL" id="MFC3677196.1"/>
    </source>
</evidence>
<sequence length="351" mass="37939">MALTQIQRRQLRTLGRIVAVSATGGAVYGGLLTVTLGMTPVPVAELALGLLRGLFTGALVSALLGGFEMFVVATFRAQFRRLRFLQLIAVKGIFYTVIILASDWLGDRLFEIGGTSRFGLNRLTVTTLLVALAVSIAFNFVMEMAQLLGPGVLGDLMRGRYHQPRRENRLFVFFDMRGSTAIAERIGDIAFHRLLNRFFIDLTEAVLPWHGIVHKYVGDEMIVTWPLDGRRGRHAAGAFAAVAMARARFAGQQAAYLRDFGVVPDFRTVLHAGPVVTGEMGEVKREIVLLGDTINTTARIEQLAKTLPGHAVIASAEAIAAAPPPAGITTVSLGEFSLPGKSAAIHLYAVS</sequence>
<accession>A0ABV7VK81</accession>
<name>A0ABV7VK81_9PROT</name>
<dbReference type="RefSeq" id="WP_379728741.1">
    <property type="nucleotide sequence ID" value="NZ_JBHRYJ010000004.1"/>
</dbReference>
<dbReference type="Pfam" id="PF00211">
    <property type="entry name" value="Guanylate_cyc"/>
    <property type="match status" value="1"/>
</dbReference>
<feature type="domain" description="Guanylate cyclase" evidence="2">
    <location>
        <begin position="170"/>
        <end position="301"/>
    </location>
</feature>
<evidence type="ECO:0000313" key="4">
    <source>
        <dbReference type="Proteomes" id="UP001595711"/>
    </source>
</evidence>
<gene>
    <name evidence="3" type="ORF">ACFOOQ_16690</name>
</gene>
<keyword evidence="4" id="KW-1185">Reference proteome</keyword>
<dbReference type="PANTHER" id="PTHR43081:SF1">
    <property type="entry name" value="ADENYLATE CYCLASE, TERMINAL-DIFFERENTIATION SPECIFIC"/>
    <property type="match status" value="1"/>
</dbReference>